<dbReference type="Pfam" id="PF05136">
    <property type="entry name" value="Phage_portal_2"/>
    <property type="match status" value="1"/>
</dbReference>
<proteinExistence type="predicted"/>
<accession>A0NQ81</accession>
<feature type="compositionally biased region" description="Acidic residues" evidence="1">
    <location>
        <begin position="527"/>
        <end position="537"/>
    </location>
</feature>
<comment type="caution">
    <text evidence="2">The sequence shown here is derived from an EMBL/GenBank/DDBJ whole genome shotgun (WGS) entry which is preliminary data.</text>
</comment>
<dbReference type="OrthoDB" id="9770450at2"/>
<feature type="region of interest" description="Disordered" evidence="1">
    <location>
        <begin position="453"/>
        <end position="537"/>
    </location>
</feature>
<evidence type="ECO:0000313" key="3">
    <source>
        <dbReference type="Proteomes" id="UP000004848"/>
    </source>
</evidence>
<dbReference type="RefSeq" id="WP_006933052.1">
    <property type="nucleotide sequence ID" value="NZ_AAUW01000004.1"/>
</dbReference>
<dbReference type="GeneID" id="68845698"/>
<dbReference type="eggNOG" id="COG5511">
    <property type="taxonomic scope" value="Bacteria"/>
</dbReference>
<evidence type="ECO:0000313" key="2">
    <source>
        <dbReference type="EMBL" id="EAV44939.1"/>
    </source>
</evidence>
<dbReference type="GO" id="GO:0019068">
    <property type="term" value="P:virion assembly"/>
    <property type="evidence" value="ECO:0007669"/>
    <property type="project" value="InterPro"/>
</dbReference>
<evidence type="ECO:0000256" key="1">
    <source>
        <dbReference type="SAM" id="MobiDB-lite"/>
    </source>
</evidence>
<reference evidence="2 3" key="1">
    <citation type="submission" date="2006-05" db="EMBL/GenBank/DDBJ databases">
        <authorList>
            <person name="King G."/>
            <person name="Ferriera S."/>
            <person name="Johnson J."/>
            <person name="Kravitz S."/>
            <person name="Beeson K."/>
            <person name="Sutton G."/>
            <person name="Rogers Y.-H."/>
            <person name="Friedman R."/>
            <person name="Frazier M."/>
            <person name="Venter J.C."/>
        </authorList>
    </citation>
    <scope>NUCLEOTIDE SEQUENCE [LARGE SCALE GENOMIC DNA]</scope>
    <source>
        <strain evidence="3">ATCC 25650 / DSM 13394 / JCM 20685 / NBRC 16684 / NCIMB 2208 / IAM 12614 / B1</strain>
    </source>
</reference>
<gene>
    <name evidence="2" type="ORF">SIAM614_13028</name>
</gene>
<dbReference type="EMBL" id="AAUW01000004">
    <property type="protein sequence ID" value="EAV44939.1"/>
    <property type="molecule type" value="Genomic_DNA"/>
</dbReference>
<protein>
    <submittedName>
        <fullName evidence="2">Putative capsid protein of prophage</fullName>
    </submittedName>
</protein>
<dbReference type="AlphaFoldDB" id="A0NQ81"/>
<feature type="compositionally biased region" description="Polar residues" evidence="1">
    <location>
        <begin position="467"/>
        <end position="481"/>
    </location>
</feature>
<name>A0NQ81_ROSAI</name>
<sequence length="537" mass="60216">MAKTNGLIDVHGRPLRARSDFRPQSRYLRDTRSGVIASRMVSLVESRDDIRQSWQRAAALALDLIKNSGRLRGAADQVIADTVGSGLKMTPTPDFSGLGWSDDEIKEWRRLVKRRWNRYRKNRKEVDFRGKFTMSQLVDVSLRWDMAYGEVTGILEYMPRAMRRRYGITTGTKLCLTPPHRLVQDTNEVEGLYQGVYQDENGRPVGYLFEEREAGITVKRKYDAYDRSGRDVVLHVFNPMDATDVRGISVLASAFRKHIQHELLDDATLQTAILQTVFAATLTSEKPTMEAFEALEVLKSENVEGASDYANEYVDYLKGSLEAAAESEIRIGGDPQVSHLAPGEKLDFKAAGTPGNQYLPFSNALSRDTARAIGISYGALTMDHTNATYSSVRMENSSIWPVVKRRRDHCAVPVERTVYEAWLDEEIGEGRIPFKGGYRAFLANRDAILQASWEGPPKPTADDLKSSKASSERLNNGTSSIEIEAADLGLDPDDLFEQRLETHRRYEEAGMASPYAPKAPAARTPVEEPDDPKEEEV</sequence>
<dbReference type="InterPro" id="IPR006429">
    <property type="entry name" value="Phage_lambda_portal"/>
</dbReference>
<dbReference type="GO" id="GO:0005198">
    <property type="term" value="F:structural molecule activity"/>
    <property type="evidence" value="ECO:0007669"/>
    <property type="project" value="InterPro"/>
</dbReference>
<feature type="compositionally biased region" description="Basic and acidic residues" evidence="1">
    <location>
        <begin position="496"/>
        <end position="508"/>
    </location>
</feature>
<organism evidence="2 3">
    <name type="scientific">Roseibium aggregatum (strain ATCC 25650 / DSM 13394 / JCM 20685 / NBRC 16684 / NCIMB 2208 / IAM 12614 / B1)</name>
    <name type="common">Stappia aggregata</name>
    <dbReference type="NCBI Taxonomy" id="384765"/>
    <lineage>
        <taxon>Bacteria</taxon>
        <taxon>Pseudomonadati</taxon>
        <taxon>Pseudomonadota</taxon>
        <taxon>Alphaproteobacteria</taxon>
        <taxon>Hyphomicrobiales</taxon>
        <taxon>Stappiaceae</taxon>
        <taxon>Roseibium</taxon>
    </lineage>
</organism>
<dbReference type="Proteomes" id="UP000004848">
    <property type="component" value="Unassembled WGS sequence"/>
</dbReference>